<keyword evidence="6 8" id="KW-0472">Membrane</keyword>
<evidence type="ECO:0000256" key="4">
    <source>
        <dbReference type="ARBA" id="ARBA00022692"/>
    </source>
</evidence>
<organism evidence="10 11">
    <name type="scientific">Sphingomonas aurantiaca</name>
    <dbReference type="NCBI Taxonomy" id="185949"/>
    <lineage>
        <taxon>Bacteria</taxon>
        <taxon>Pseudomonadati</taxon>
        <taxon>Pseudomonadota</taxon>
        <taxon>Alphaproteobacteria</taxon>
        <taxon>Sphingomonadales</taxon>
        <taxon>Sphingomonadaceae</taxon>
        <taxon>Sphingomonas</taxon>
    </lineage>
</organism>
<comment type="similarity">
    <text evidence="2">Belongs to the bacterial sugar transferase family.</text>
</comment>
<dbReference type="InterPro" id="IPR017475">
    <property type="entry name" value="EPS_sugar_tfrase"/>
</dbReference>
<proteinExistence type="inferred from homology"/>
<evidence type="ECO:0000256" key="2">
    <source>
        <dbReference type="ARBA" id="ARBA00006464"/>
    </source>
</evidence>
<feature type="domain" description="Bacterial sugar transferase" evidence="9">
    <location>
        <begin position="310"/>
        <end position="497"/>
    </location>
</feature>
<feature type="transmembrane region" description="Helical" evidence="8">
    <location>
        <begin position="88"/>
        <end position="107"/>
    </location>
</feature>
<evidence type="ECO:0000256" key="7">
    <source>
        <dbReference type="ARBA" id="ARBA00023169"/>
    </source>
</evidence>
<evidence type="ECO:0000313" key="10">
    <source>
        <dbReference type="EMBL" id="PTQ59115.1"/>
    </source>
</evidence>
<keyword evidence="4 8" id="KW-0812">Transmembrane</keyword>
<dbReference type="GO" id="GO:0016020">
    <property type="term" value="C:membrane"/>
    <property type="evidence" value="ECO:0007669"/>
    <property type="project" value="UniProtKB-SubCell"/>
</dbReference>
<dbReference type="GO" id="GO:0000271">
    <property type="term" value="P:polysaccharide biosynthetic process"/>
    <property type="evidence" value="ECO:0007669"/>
    <property type="project" value="UniProtKB-KW"/>
</dbReference>
<reference evidence="10 11" key="1">
    <citation type="submission" date="2018-04" db="EMBL/GenBank/DDBJ databases">
        <title>Genomic Encyclopedia of Type Strains, Phase III (KMG-III): the genomes of soil and plant-associated and newly described type strains.</title>
        <authorList>
            <person name="Whitman W."/>
        </authorList>
    </citation>
    <scope>NUCLEOTIDE SEQUENCE [LARGE SCALE GENOMIC DNA]</scope>
    <source>
        <strain evidence="10 11">MA101b</strain>
    </source>
</reference>
<evidence type="ECO:0000256" key="3">
    <source>
        <dbReference type="ARBA" id="ARBA00022679"/>
    </source>
</evidence>
<keyword evidence="5 8" id="KW-1133">Transmembrane helix</keyword>
<dbReference type="Proteomes" id="UP000244189">
    <property type="component" value="Unassembled WGS sequence"/>
</dbReference>
<dbReference type="Pfam" id="PF13727">
    <property type="entry name" value="CoA_binding_3"/>
    <property type="match status" value="1"/>
</dbReference>
<evidence type="ECO:0000256" key="8">
    <source>
        <dbReference type="SAM" id="Phobius"/>
    </source>
</evidence>
<evidence type="ECO:0000313" key="11">
    <source>
        <dbReference type="Proteomes" id="UP000244189"/>
    </source>
</evidence>
<feature type="transmembrane region" description="Helical" evidence="8">
    <location>
        <begin position="46"/>
        <end position="68"/>
    </location>
</feature>
<feature type="transmembrane region" description="Helical" evidence="8">
    <location>
        <begin position="316"/>
        <end position="338"/>
    </location>
</feature>
<evidence type="ECO:0000256" key="1">
    <source>
        <dbReference type="ARBA" id="ARBA00004141"/>
    </source>
</evidence>
<dbReference type="InterPro" id="IPR003362">
    <property type="entry name" value="Bact_transf"/>
</dbReference>
<feature type="transmembrane region" description="Helical" evidence="8">
    <location>
        <begin position="119"/>
        <end position="140"/>
    </location>
</feature>
<feature type="transmembrane region" description="Helical" evidence="8">
    <location>
        <begin position="146"/>
        <end position="171"/>
    </location>
</feature>
<keyword evidence="3 10" id="KW-0808">Transferase</keyword>
<dbReference type="EMBL" id="QAOG01000006">
    <property type="protein sequence ID" value="PTQ59115.1"/>
    <property type="molecule type" value="Genomic_DNA"/>
</dbReference>
<protein>
    <submittedName>
        <fullName evidence="10">Undecaprenyl-phosphate glucose phosphotransferase</fullName>
    </submittedName>
</protein>
<gene>
    <name evidence="10" type="ORF">C8J26_3442</name>
</gene>
<dbReference type="GO" id="GO:0016780">
    <property type="term" value="F:phosphotransferase activity, for other substituted phosphate groups"/>
    <property type="evidence" value="ECO:0007669"/>
    <property type="project" value="TreeGrafter"/>
</dbReference>
<dbReference type="Pfam" id="PF02397">
    <property type="entry name" value="Bac_transf"/>
    <property type="match status" value="1"/>
</dbReference>
<name>A0A2T5GIF8_9SPHN</name>
<evidence type="ECO:0000256" key="5">
    <source>
        <dbReference type="ARBA" id="ARBA00022989"/>
    </source>
</evidence>
<keyword evidence="7" id="KW-0270">Exopolysaccharide synthesis</keyword>
<sequence length="503" mass="55177">MRHFFPNTALRQPSLGDVQGVWSTGRTTAARQSRPRWALSRRVPGAVADIVAIGLEVLGLLAAAWWAATSLYGAIAPPLAEALIRSTLVITMLHVVVVHGLGGLGPEDRFSYTAAIRSAIIWSSVIMFVAIIGFLLRASIDVPSRWAMQFAMLGGIAVPVMRFAGVALARWTRGQGAFDLRSAVVGTTASTRRITEHLEKHPWLTVSICGQYADLDTTRSGLDDHAGAGGMSELIAAIRRGQLDQVIVILSEVAPERIATVLDLLAQTPVRVRLVSRLDPAPRSRTVFLGNLPLETVADPPLTGLAAATKSVADRVVATGLLVILAPLLLGIAAAIWIETRGPVFFRQDREGYNCRSFRIWKFRSMHVRACNHTTLEQARRGDPRVTRVGAFLRRWSLDELPQLVNVVLGEMSIVGPRPHAASTRAGGVRFGEVTHDYHARHRVKPGITGWAQVCGLRGETDTCEKLIRRLEHDLYYCERWSLAFDVRILFLTIVTVPFQRGV</sequence>
<accession>A0A2T5GIF8</accession>
<comment type="caution">
    <text evidence="10">The sequence shown here is derived from an EMBL/GenBank/DDBJ whole genome shotgun (WGS) entry which is preliminary data.</text>
</comment>
<dbReference type="AlphaFoldDB" id="A0A2T5GIF8"/>
<comment type="subcellular location">
    <subcellularLocation>
        <location evidence="1">Membrane</location>
        <topology evidence="1">Multi-pass membrane protein</topology>
    </subcellularLocation>
</comment>
<dbReference type="NCBIfam" id="TIGR03025">
    <property type="entry name" value="EPS_sugtrans"/>
    <property type="match status" value="1"/>
</dbReference>
<dbReference type="PANTHER" id="PTHR30576:SF0">
    <property type="entry name" value="UNDECAPRENYL-PHOSPHATE N-ACETYLGALACTOSAMINYL 1-PHOSPHATE TRANSFERASE-RELATED"/>
    <property type="match status" value="1"/>
</dbReference>
<evidence type="ECO:0000259" key="9">
    <source>
        <dbReference type="Pfam" id="PF02397"/>
    </source>
</evidence>
<dbReference type="PANTHER" id="PTHR30576">
    <property type="entry name" value="COLANIC BIOSYNTHESIS UDP-GLUCOSE LIPID CARRIER TRANSFERASE"/>
    <property type="match status" value="1"/>
</dbReference>
<evidence type="ECO:0000256" key="6">
    <source>
        <dbReference type="ARBA" id="ARBA00023136"/>
    </source>
</evidence>
<keyword evidence="11" id="KW-1185">Reference proteome</keyword>